<reference evidence="1" key="1">
    <citation type="submission" date="2016-04" db="EMBL/GenBank/DDBJ databases">
        <authorList>
            <person name="Evans L.H."/>
            <person name="Alamgir A."/>
            <person name="Owens N."/>
            <person name="Weber N.D."/>
            <person name="Virtaneva K."/>
            <person name="Barbian K."/>
            <person name="Babar A."/>
            <person name="Rosenke K."/>
        </authorList>
    </citation>
    <scope>NUCLEOTIDE SEQUENCE</scope>
    <source>
        <strain evidence="1">86</strain>
    </source>
</reference>
<proteinExistence type="predicted"/>
<evidence type="ECO:0000313" key="1">
    <source>
        <dbReference type="EMBL" id="SBW03102.1"/>
    </source>
</evidence>
<accession>A0A212JUI8</accession>
<dbReference type="SUPFAM" id="SSF53756">
    <property type="entry name" value="UDP-Glycosyltransferase/glycogen phosphorylase"/>
    <property type="match status" value="1"/>
</dbReference>
<dbReference type="AlphaFoldDB" id="A0A212JUI8"/>
<sequence>MRTVVAIPPMPRMTGGIAVFYQIAARLRELGREVVLTGDADAPGLKEQADDGFAVLPWDAVWDAASGRKGAPFLRETDILFIAEGWPNMMAPALAAKARTLVYAQNWAYVFSALPEGASWDKLPATFLAVSHPVARFVEDMAKLPLAGVVRPAIDGSRFRPEPRDTAKTVRIAWMPRKNKALAEQIMQIAGAMDKGGKPRLEWVEIRNMTPGEVAQTLASCHIFLATGFPEGCPLPPLEAMASGCLVVGFSGFGGWDYMRQAEPGRYTPRIEPRPVPWTGNGLFAADGDVVEASFLLAHAVRLVRENAPEYAAIRGQALKTAAGYSAGAQREEVRAVWDALEKQRS</sequence>
<gene>
    <name evidence="1" type="ORF">KL86DPRO_20086</name>
</gene>
<evidence type="ECO:0008006" key="2">
    <source>
        <dbReference type="Google" id="ProtNLM"/>
    </source>
</evidence>
<protein>
    <recommendedName>
        <fullName evidence="2">Glycosyl transferase family 1 domain-containing protein</fullName>
    </recommendedName>
</protein>
<name>A0A212JUI8_9DELT</name>
<dbReference type="Gene3D" id="3.40.50.2000">
    <property type="entry name" value="Glycogen Phosphorylase B"/>
    <property type="match status" value="1"/>
</dbReference>
<dbReference type="EMBL" id="FLUQ01000002">
    <property type="protein sequence ID" value="SBW03102.1"/>
    <property type="molecule type" value="Genomic_DNA"/>
</dbReference>
<organism evidence="1">
    <name type="scientific">uncultured delta proteobacterium</name>
    <dbReference type="NCBI Taxonomy" id="34034"/>
    <lineage>
        <taxon>Bacteria</taxon>
        <taxon>Deltaproteobacteria</taxon>
        <taxon>environmental samples</taxon>
    </lineage>
</organism>